<dbReference type="Gene3D" id="3.90.1150.30">
    <property type="match status" value="1"/>
</dbReference>
<keyword evidence="1" id="KW-0238">DNA-binding</keyword>
<dbReference type="GO" id="GO:0003677">
    <property type="term" value="F:DNA binding"/>
    <property type="evidence" value="ECO:0007669"/>
    <property type="project" value="UniProtKB-KW"/>
</dbReference>
<dbReference type="EMBL" id="BAAAOR010000023">
    <property type="protein sequence ID" value="GAA1522414.1"/>
    <property type="molecule type" value="Genomic_DNA"/>
</dbReference>
<organism evidence="1 2">
    <name type="scientific">Nocardioides humi</name>
    <dbReference type="NCBI Taxonomy" id="449461"/>
    <lineage>
        <taxon>Bacteria</taxon>
        <taxon>Bacillati</taxon>
        <taxon>Actinomycetota</taxon>
        <taxon>Actinomycetes</taxon>
        <taxon>Propionibacteriales</taxon>
        <taxon>Nocardioidaceae</taxon>
        <taxon>Nocardioides</taxon>
    </lineage>
</organism>
<dbReference type="RefSeq" id="WP_219996156.1">
    <property type="nucleotide sequence ID" value="NZ_BAAAOR010000023.1"/>
</dbReference>
<accession>A0ABN2AM85</accession>
<sequence length="136" mass="14849">MAHPIMFRDDDPGLAELREIVLALPGAVEFVSHGRPCFKAGEKGKVFASFGAGLKTGPGTHRRVDSALSVKIAPEELPAIDEDERFFLPMYAGSSPWRATDLARPDVDWQEIAELVDASYRGVAGKRLLAELDARD</sequence>
<gene>
    <name evidence="1" type="ORF">GCM10009788_27870</name>
</gene>
<reference evidence="1 2" key="1">
    <citation type="journal article" date="2019" name="Int. J. Syst. Evol. Microbiol.">
        <title>The Global Catalogue of Microorganisms (GCM) 10K type strain sequencing project: providing services to taxonomists for standard genome sequencing and annotation.</title>
        <authorList>
            <consortium name="The Broad Institute Genomics Platform"/>
            <consortium name="The Broad Institute Genome Sequencing Center for Infectious Disease"/>
            <person name="Wu L."/>
            <person name="Ma J."/>
        </authorList>
    </citation>
    <scope>NUCLEOTIDE SEQUENCE [LARGE SCALE GENOMIC DNA]</scope>
    <source>
        <strain evidence="1 2">JCM 14942</strain>
    </source>
</reference>
<dbReference type="InterPro" id="IPR058532">
    <property type="entry name" value="YjbR/MT2646/Rv2570-like"/>
</dbReference>
<dbReference type="Pfam" id="PF04237">
    <property type="entry name" value="YjbR"/>
    <property type="match status" value="1"/>
</dbReference>
<keyword evidence="2" id="KW-1185">Reference proteome</keyword>
<protein>
    <submittedName>
        <fullName evidence="1">MmcQ/YjbR family DNA-binding protein</fullName>
    </submittedName>
</protein>
<dbReference type="Proteomes" id="UP001500842">
    <property type="component" value="Unassembled WGS sequence"/>
</dbReference>
<name>A0ABN2AM85_9ACTN</name>
<proteinExistence type="predicted"/>
<evidence type="ECO:0000313" key="1">
    <source>
        <dbReference type="EMBL" id="GAA1522414.1"/>
    </source>
</evidence>
<comment type="caution">
    <text evidence="1">The sequence shown here is derived from an EMBL/GenBank/DDBJ whole genome shotgun (WGS) entry which is preliminary data.</text>
</comment>
<dbReference type="InterPro" id="IPR038056">
    <property type="entry name" value="YjbR-like_sf"/>
</dbReference>
<dbReference type="SUPFAM" id="SSF142906">
    <property type="entry name" value="YjbR-like"/>
    <property type="match status" value="1"/>
</dbReference>
<evidence type="ECO:0000313" key="2">
    <source>
        <dbReference type="Proteomes" id="UP001500842"/>
    </source>
</evidence>